<proteinExistence type="predicted"/>
<evidence type="ECO:0000313" key="7">
    <source>
        <dbReference type="Proteomes" id="UP000291881"/>
    </source>
</evidence>
<reference evidence="6 7" key="1">
    <citation type="journal article" date="2018" name="Sci. Rep.">
        <title>Genomic diversity and distribution of Bifidobacterium longum subsp. longum across the human lifespan.</title>
        <authorList>
            <person name="Odamaki T."/>
            <person name="Bottacini F."/>
            <person name="Kato K."/>
            <person name="Mitsuyama E."/>
            <person name="Yoshida K."/>
            <person name="Horigome A."/>
            <person name="Xiao J.Z."/>
            <person name="van Sinderen D."/>
        </authorList>
    </citation>
    <scope>NUCLEOTIDE SEQUENCE [LARGE SCALE GENOMIC DNA]</scope>
    <source>
        <strain evidence="1 7">MCC10009</strain>
        <strain evidence="2 9">MCC10015</strain>
        <strain evidence="3 6">MCC10070</strain>
        <strain evidence="4 10">MCC10100</strain>
        <strain evidence="5 8">MCC10102</strain>
    </source>
</reference>
<evidence type="ECO:0000313" key="3">
    <source>
        <dbReference type="EMBL" id="TCE88271.1"/>
    </source>
</evidence>
<dbReference type="Proteomes" id="UP000291881">
    <property type="component" value="Unassembled WGS sequence"/>
</dbReference>
<dbReference type="EMBL" id="SHST01000011">
    <property type="protein sequence ID" value="TCF40938.1"/>
    <property type="molecule type" value="Genomic_DNA"/>
</dbReference>
<dbReference type="Proteomes" id="UP000294241">
    <property type="component" value="Unassembled WGS sequence"/>
</dbReference>
<dbReference type="EMBL" id="SHSV01000003">
    <property type="protein sequence ID" value="TCF47771.1"/>
    <property type="molecule type" value="Genomic_DNA"/>
</dbReference>
<dbReference type="Proteomes" id="UP000293441">
    <property type="component" value="Unassembled WGS sequence"/>
</dbReference>
<comment type="caution">
    <text evidence="4">The sequence shown here is derived from an EMBL/GenBank/DDBJ whole genome shotgun (WGS) entry which is preliminary data.</text>
</comment>
<evidence type="ECO:0000313" key="9">
    <source>
        <dbReference type="Proteomes" id="UP000293441"/>
    </source>
</evidence>
<organism evidence="4 10">
    <name type="scientific">Bifidobacterium longum subsp. longum</name>
    <dbReference type="NCBI Taxonomy" id="1679"/>
    <lineage>
        <taxon>Bacteria</taxon>
        <taxon>Bacillati</taxon>
        <taxon>Actinomycetota</taxon>
        <taxon>Actinomycetes</taxon>
        <taxon>Bifidobacteriales</taxon>
        <taxon>Bifidobacteriaceae</taxon>
        <taxon>Bifidobacterium</taxon>
    </lineage>
</organism>
<sequence>MRRGRSTQVSVFDPESSGNRFSAEFKLTGDGGSPYEFGIRFSVDGDYFALGGLSMGDMVRINREFARVIREAKHARVV</sequence>
<reference evidence="4" key="2">
    <citation type="submission" date="2019-02" db="EMBL/GenBank/DDBJ databases">
        <authorList>
            <person name="Odamaki T."/>
        </authorList>
    </citation>
    <scope>NUCLEOTIDE SEQUENCE</scope>
    <source>
        <strain evidence="1">MCC10009</strain>
        <strain evidence="2">MCC10015</strain>
        <strain evidence="3">MCC10070</strain>
        <strain evidence="4">MCC10100</strain>
        <strain evidence="5">MCC10102</strain>
    </source>
</reference>
<evidence type="ECO:0000313" key="10">
    <source>
        <dbReference type="Proteomes" id="UP000294241"/>
    </source>
</evidence>
<accession>A0A4R0V1Y1</accession>
<evidence type="ECO:0000313" key="6">
    <source>
        <dbReference type="Proteomes" id="UP000291814"/>
    </source>
</evidence>
<evidence type="ECO:0000313" key="5">
    <source>
        <dbReference type="EMBL" id="TCF47771.1"/>
    </source>
</evidence>
<evidence type="ECO:0000313" key="1">
    <source>
        <dbReference type="EMBL" id="TCD86952.1"/>
    </source>
</evidence>
<gene>
    <name evidence="1" type="ORF">MCC10009_0259</name>
    <name evidence="2" type="ORF">MCC10015_0396</name>
    <name evidence="3" type="ORF">MCC10070_0236</name>
    <name evidence="4" type="ORF">MCC10100_0285</name>
    <name evidence="5" type="ORF">MCC10102_0280</name>
</gene>
<dbReference type="Proteomes" id="UP000292692">
    <property type="component" value="Unassembled WGS sequence"/>
</dbReference>
<dbReference type="AlphaFoldDB" id="A0A4R0V1Y1"/>
<name>A0A4R0V1Y1_BIFLL</name>
<dbReference type="Proteomes" id="UP000291814">
    <property type="component" value="Unassembled WGS sequence"/>
</dbReference>
<dbReference type="EMBL" id="SHPX01000005">
    <property type="protein sequence ID" value="TCD98696.1"/>
    <property type="molecule type" value="Genomic_DNA"/>
</dbReference>
<evidence type="ECO:0000313" key="4">
    <source>
        <dbReference type="EMBL" id="TCF40938.1"/>
    </source>
</evidence>
<dbReference type="EMBL" id="SHPS01000003">
    <property type="protein sequence ID" value="TCD86952.1"/>
    <property type="molecule type" value="Genomic_DNA"/>
</dbReference>
<dbReference type="EMBL" id="SHRR01000003">
    <property type="protein sequence ID" value="TCE88271.1"/>
    <property type="molecule type" value="Genomic_DNA"/>
</dbReference>
<evidence type="ECO:0000313" key="2">
    <source>
        <dbReference type="EMBL" id="TCD98696.1"/>
    </source>
</evidence>
<protein>
    <submittedName>
        <fullName evidence="4">Uncharacterized protein</fullName>
    </submittedName>
</protein>
<evidence type="ECO:0000313" key="8">
    <source>
        <dbReference type="Proteomes" id="UP000292692"/>
    </source>
</evidence>